<dbReference type="PANTHER" id="PTHR23120">
    <property type="entry name" value="MAESTRO-RELATED HEAT DOMAIN-CONTAINING"/>
    <property type="match status" value="1"/>
</dbReference>
<name>A0A093KR45_FULGA</name>
<sequence>KMQVLLPHLMEVFQEGNTDIKMKALLVFRNMMAHLKRKEASPIAVQLLEEPLPLFDDESSPLRELSICLFRDLLESVVGSGKKRMKNFVQSVLVPLFFRMSDQTDSIAK</sequence>
<feature type="non-terminal residue" evidence="2">
    <location>
        <position position="109"/>
    </location>
</feature>
<proteinExistence type="predicted"/>
<reference evidence="2 3" key="1">
    <citation type="submission" date="2014-04" db="EMBL/GenBank/DDBJ databases">
        <title>Genome evolution of avian class.</title>
        <authorList>
            <person name="Zhang G."/>
            <person name="Li C."/>
        </authorList>
    </citation>
    <scope>NUCLEOTIDE SEQUENCE [LARGE SCALE GENOMIC DNA]</scope>
    <source>
        <strain evidence="2">BGI_N327</strain>
    </source>
</reference>
<dbReference type="Proteomes" id="UP000053806">
    <property type="component" value="Unassembled WGS sequence"/>
</dbReference>
<evidence type="ECO:0000259" key="1">
    <source>
        <dbReference type="Pfam" id="PF23227"/>
    </source>
</evidence>
<keyword evidence="3" id="KW-1185">Reference proteome</keyword>
<organism evidence="2 3">
    <name type="scientific">Fulmarus glacialis</name>
    <name type="common">Northern fulmar</name>
    <dbReference type="NCBI Taxonomy" id="30455"/>
    <lineage>
        <taxon>Eukaryota</taxon>
        <taxon>Metazoa</taxon>
        <taxon>Chordata</taxon>
        <taxon>Craniata</taxon>
        <taxon>Vertebrata</taxon>
        <taxon>Euteleostomi</taxon>
        <taxon>Archelosauria</taxon>
        <taxon>Archosauria</taxon>
        <taxon>Dinosauria</taxon>
        <taxon>Saurischia</taxon>
        <taxon>Theropoda</taxon>
        <taxon>Coelurosauria</taxon>
        <taxon>Aves</taxon>
        <taxon>Neognathae</taxon>
        <taxon>Neoaves</taxon>
        <taxon>Aequornithes</taxon>
        <taxon>Procellariiformes</taxon>
        <taxon>Procellariidae</taxon>
        <taxon>Fulmarus</taxon>
    </lineage>
</organism>
<dbReference type="EMBL" id="KK590850">
    <property type="protein sequence ID" value="KFW00006.1"/>
    <property type="molecule type" value="Genomic_DNA"/>
</dbReference>
<evidence type="ECO:0000313" key="2">
    <source>
        <dbReference type="EMBL" id="KFW00006.1"/>
    </source>
</evidence>
<evidence type="ECO:0000313" key="3">
    <source>
        <dbReference type="Proteomes" id="UP000053806"/>
    </source>
</evidence>
<dbReference type="AlphaFoldDB" id="A0A093KR45"/>
<dbReference type="InterPro" id="IPR011989">
    <property type="entry name" value="ARM-like"/>
</dbReference>
<dbReference type="InterPro" id="IPR045206">
    <property type="entry name" value="Maestro_heat-like_prot"/>
</dbReference>
<accession>A0A093KR45</accession>
<feature type="non-terminal residue" evidence="2">
    <location>
        <position position="1"/>
    </location>
</feature>
<dbReference type="PANTHER" id="PTHR23120:SF42">
    <property type="entry name" value="MAESTRO HEAT-LIKE REPEAT FAMILY MEMBER 3"/>
    <property type="match status" value="1"/>
</dbReference>
<dbReference type="InterPro" id="IPR016024">
    <property type="entry name" value="ARM-type_fold"/>
</dbReference>
<dbReference type="InterPro" id="IPR055406">
    <property type="entry name" value="HEAT_Maestro"/>
</dbReference>
<dbReference type="Pfam" id="PF23227">
    <property type="entry name" value="HEAT_MROH2B_C"/>
    <property type="match status" value="1"/>
</dbReference>
<feature type="domain" description="Maestro/Maestro-like HEAT-repeats" evidence="1">
    <location>
        <begin position="2"/>
        <end position="109"/>
    </location>
</feature>
<dbReference type="Gene3D" id="1.25.10.10">
    <property type="entry name" value="Leucine-rich Repeat Variant"/>
    <property type="match status" value="1"/>
</dbReference>
<protein>
    <recommendedName>
        <fullName evidence="1">Maestro/Maestro-like HEAT-repeats domain-containing protein</fullName>
    </recommendedName>
</protein>
<gene>
    <name evidence="2" type="ORF">N327_13632</name>
</gene>
<dbReference type="GO" id="GO:0005737">
    <property type="term" value="C:cytoplasm"/>
    <property type="evidence" value="ECO:0007669"/>
    <property type="project" value="TreeGrafter"/>
</dbReference>
<dbReference type="SUPFAM" id="SSF48371">
    <property type="entry name" value="ARM repeat"/>
    <property type="match status" value="1"/>
</dbReference>